<dbReference type="EMBL" id="MU970066">
    <property type="protein sequence ID" value="KAK9323080.1"/>
    <property type="molecule type" value="Genomic_DNA"/>
</dbReference>
<dbReference type="Proteomes" id="UP001489719">
    <property type="component" value="Unassembled WGS sequence"/>
</dbReference>
<evidence type="ECO:0000313" key="1">
    <source>
        <dbReference type="EMBL" id="KAK9323080.1"/>
    </source>
</evidence>
<organism evidence="1 2">
    <name type="scientific">Lipomyces orientalis</name>
    <dbReference type="NCBI Taxonomy" id="1233043"/>
    <lineage>
        <taxon>Eukaryota</taxon>
        <taxon>Fungi</taxon>
        <taxon>Dikarya</taxon>
        <taxon>Ascomycota</taxon>
        <taxon>Saccharomycotina</taxon>
        <taxon>Lipomycetes</taxon>
        <taxon>Lipomycetales</taxon>
        <taxon>Lipomycetaceae</taxon>
        <taxon>Lipomyces</taxon>
    </lineage>
</organism>
<comment type="caution">
    <text evidence="1">The sequence shown here is derived from an EMBL/GenBank/DDBJ whole genome shotgun (WGS) entry which is preliminary data.</text>
</comment>
<evidence type="ECO:0000313" key="2">
    <source>
        <dbReference type="Proteomes" id="UP001489719"/>
    </source>
</evidence>
<sequence length="625" mass="68975">MIRRVRTSRFVDLLLARSYLFPRPGPAQYTSILSDRCSGVSDSTAMEKPDGSKYVLLTEGRATVLYENENQVFYNPVQQFNRDLSTCAIRAWSEEYTEQRTATKRNQRKKRKLRNENQKGTAKDSQITEEGLQDHSESIEEAPEPNPKTGEGNAERGETQLAQAERKKAPFITILEALSATGLRAIRYGLEVPLIKTVHANDFSPAAVKAIERNIAYNDGASGVVVASHGDANAVMYSHKTMPFHVIDLDPYGTASPFLDAAVQAVCDGGLLLITCTDLSILAGTGYPEKCFTNYGGMTTRTEFSHESALRLVLSSIASAAARYGKAIEPLLSLSIDFYVRVFVRVRNSPIQAKLLASKTMLTYTCSGCGSSSYQPLGRVSINEDGSQKHSFAQGPPVSSHCEHCGFVHHLGGPMWAGPLHNKDFISRIQKITETLDPEIYKSIARIKGMLTLAKEELDDPFYFTAAHVSSTMRCSCPPMTTMTSALLNAGYRVSPTHAVPGAIKTNASWGVIWDILREWIKTNPVKESNIKEHSPTKKLLEKREPSFAVDFTMHPEANPPSRRIKIARYPQNPPNWGPKARAKGDKPFNNHKIQGQTGPLPDSPKPSEIGSKGDDSDRKKQKTS</sequence>
<name>A0ACC3TPZ5_9ASCO</name>
<reference evidence="2" key="1">
    <citation type="journal article" date="2024" name="Front. Bioeng. Biotechnol.">
        <title>Genome-scale model development and genomic sequencing of the oleaginous clade Lipomyces.</title>
        <authorList>
            <person name="Czajka J.J."/>
            <person name="Han Y."/>
            <person name="Kim J."/>
            <person name="Mondo S.J."/>
            <person name="Hofstad B.A."/>
            <person name="Robles A."/>
            <person name="Haridas S."/>
            <person name="Riley R."/>
            <person name="LaButti K."/>
            <person name="Pangilinan J."/>
            <person name="Andreopoulos W."/>
            <person name="Lipzen A."/>
            <person name="Yan J."/>
            <person name="Wang M."/>
            <person name="Ng V."/>
            <person name="Grigoriev I.V."/>
            <person name="Spatafora J.W."/>
            <person name="Magnuson J.K."/>
            <person name="Baker S.E."/>
            <person name="Pomraning K.R."/>
        </authorList>
    </citation>
    <scope>NUCLEOTIDE SEQUENCE [LARGE SCALE GENOMIC DNA]</scope>
    <source>
        <strain evidence="2">CBS 10300</strain>
    </source>
</reference>
<keyword evidence="2" id="KW-1185">Reference proteome</keyword>
<protein>
    <submittedName>
        <fullName evidence="1">N2,N2-dimethylguanosine tRNA methyltransferase-domain-containing protein</fullName>
    </submittedName>
</protein>
<proteinExistence type="predicted"/>
<accession>A0ACC3TPZ5</accession>
<keyword evidence="1" id="KW-0489">Methyltransferase</keyword>
<keyword evidence="1" id="KW-0808">Transferase</keyword>
<gene>
    <name evidence="1" type="ORF">V1517DRAFT_321437</name>
</gene>